<comment type="caution">
    <text evidence="5">The sequence shown here is derived from an EMBL/GenBank/DDBJ whole genome shotgun (WGS) entry which is preliminary data.</text>
</comment>
<evidence type="ECO:0000313" key="5">
    <source>
        <dbReference type="EMBL" id="RMY73604.1"/>
    </source>
</evidence>
<dbReference type="FunFam" id="1.10.10.1760:FF:000003">
    <property type="entry name" value="60S ribosomal protein L36"/>
    <property type="match status" value="1"/>
</dbReference>
<dbReference type="Proteomes" id="UP000269276">
    <property type="component" value="Unassembled WGS sequence"/>
</dbReference>
<organism evidence="5 6">
    <name type="scientific">Hortaea werneckii</name>
    <name type="common">Black yeast</name>
    <name type="synonym">Cladosporium werneckii</name>
    <dbReference type="NCBI Taxonomy" id="91943"/>
    <lineage>
        <taxon>Eukaryota</taxon>
        <taxon>Fungi</taxon>
        <taxon>Dikarya</taxon>
        <taxon>Ascomycota</taxon>
        <taxon>Pezizomycotina</taxon>
        <taxon>Dothideomycetes</taxon>
        <taxon>Dothideomycetidae</taxon>
        <taxon>Mycosphaerellales</taxon>
        <taxon>Teratosphaeriaceae</taxon>
        <taxon>Hortaea</taxon>
    </lineage>
</organism>
<evidence type="ECO:0000256" key="3">
    <source>
        <dbReference type="ARBA" id="ARBA00023274"/>
    </source>
</evidence>
<dbReference type="GO" id="GO:0005840">
    <property type="term" value="C:ribosome"/>
    <property type="evidence" value="ECO:0007669"/>
    <property type="project" value="UniProtKB-KW"/>
</dbReference>
<dbReference type="GO" id="GO:1990904">
    <property type="term" value="C:ribonucleoprotein complex"/>
    <property type="evidence" value="ECO:0007669"/>
    <property type="project" value="UniProtKB-KW"/>
</dbReference>
<protein>
    <recommendedName>
        <fullName evidence="4">60S ribosomal protein L36</fullName>
    </recommendedName>
</protein>
<dbReference type="Pfam" id="PF01158">
    <property type="entry name" value="Ribosomal_L36e"/>
    <property type="match status" value="1"/>
</dbReference>
<evidence type="ECO:0000256" key="1">
    <source>
        <dbReference type="ARBA" id="ARBA00006509"/>
    </source>
</evidence>
<dbReference type="PANTHER" id="PTHR10114">
    <property type="entry name" value="60S RIBOSOMAL PROTEIN L36"/>
    <property type="match status" value="1"/>
</dbReference>
<proteinExistence type="inferred from homology"/>
<evidence type="ECO:0000256" key="4">
    <source>
        <dbReference type="RuleBase" id="RU000665"/>
    </source>
</evidence>
<sequence length="208" mass="22613">MAGGGAHHIQPKTTLMYLMQDMRDEADRPGGVWTISREFGGGGTSDQARRLLPQANVNLKTEVSGAVGFPHPTAAPATARLGSEFVQHLSGTSRLLGHATTSTTTTATMPQEVKQRSGIATGLNAGHPKPRVSRMKGHLSKRTAFVRDVVKEVSGLAPYERRVIELLRNSKDKRARKLAKKRLGTFGRGKRKVDEMTKVIAESRRAGH</sequence>
<dbReference type="GO" id="GO:0003735">
    <property type="term" value="F:structural constituent of ribosome"/>
    <property type="evidence" value="ECO:0007669"/>
    <property type="project" value="InterPro"/>
</dbReference>
<dbReference type="OrthoDB" id="9616667at2759"/>
<dbReference type="GO" id="GO:0006412">
    <property type="term" value="P:translation"/>
    <property type="evidence" value="ECO:0007669"/>
    <property type="project" value="InterPro"/>
</dbReference>
<dbReference type="PROSITE" id="PS01190">
    <property type="entry name" value="RIBOSOMAL_L36E"/>
    <property type="match status" value="1"/>
</dbReference>
<dbReference type="InterPro" id="IPR000509">
    <property type="entry name" value="Ribosomal_eL36"/>
</dbReference>
<accession>A0A3M7EC11</accession>
<comment type="similarity">
    <text evidence="1 4">Belongs to the eukaryotic ribosomal protein eL36 family.</text>
</comment>
<name>A0A3M7EC11_HORWE</name>
<dbReference type="VEuPathDB" id="FungiDB:BTJ68_10980"/>
<keyword evidence="3 4" id="KW-0687">Ribonucleoprotein</keyword>
<gene>
    <name evidence="5" type="ORF">D0863_03770</name>
</gene>
<evidence type="ECO:0000313" key="6">
    <source>
        <dbReference type="Proteomes" id="UP000269276"/>
    </source>
</evidence>
<dbReference type="AlphaFoldDB" id="A0A3M7EC11"/>
<dbReference type="InterPro" id="IPR038097">
    <property type="entry name" value="Ribosomal_eL36_sf"/>
</dbReference>
<reference evidence="5 6" key="1">
    <citation type="journal article" date="2018" name="BMC Genomics">
        <title>Genomic evidence for intraspecific hybridization in a clonal and extremely halotolerant yeast.</title>
        <authorList>
            <person name="Gostincar C."/>
            <person name="Stajich J.E."/>
            <person name="Zupancic J."/>
            <person name="Zalar P."/>
            <person name="Gunde-Cimerman N."/>
        </authorList>
    </citation>
    <scope>NUCLEOTIDE SEQUENCE [LARGE SCALE GENOMIC DNA]</scope>
    <source>
        <strain evidence="5 6">EXF-2682</strain>
    </source>
</reference>
<dbReference type="Gene3D" id="1.10.10.1760">
    <property type="entry name" value="60S ribosomal protein L36"/>
    <property type="match status" value="1"/>
</dbReference>
<keyword evidence="2 4" id="KW-0689">Ribosomal protein</keyword>
<dbReference type="EMBL" id="QWIP01000093">
    <property type="protein sequence ID" value="RMY73604.1"/>
    <property type="molecule type" value="Genomic_DNA"/>
</dbReference>
<evidence type="ECO:0000256" key="2">
    <source>
        <dbReference type="ARBA" id="ARBA00022980"/>
    </source>
</evidence>